<dbReference type="WBParaSite" id="HPLM_0000569901-mRNA-1">
    <property type="protein sequence ID" value="HPLM_0000569901-mRNA-1"/>
    <property type="gene ID" value="HPLM_0000569901"/>
</dbReference>
<name>A0A0N4W6K7_HAEPC</name>
<reference evidence="5" key="1">
    <citation type="submission" date="2017-02" db="UniProtKB">
        <authorList>
            <consortium name="WormBaseParasite"/>
        </authorList>
    </citation>
    <scope>IDENTIFICATION</scope>
</reference>
<gene>
    <name evidence="3" type="ORF">HPLM_LOCUS5691</name>
</gene>
<keyword evidence="4" id="KW-1185">Reference proteome</keyword>
<evidence type="ECO:0000256" key="1">
    <source>
        <dbReference type="SAM" id="Coils"/>
    </source>
</evidence>
<dbReference type="STRING" id="6290.A0A0N4W6K7"/>
<dbReference type="Proteomes" id="UP000268014">
    <property type="component" value="Unassembled WGS sequence"/>
</dbReference>
<evidence type="ECO:0000256" key="2">
    <source>
        <dbReference type="SAM" id="MobiDB-lite"/>
    </source>
</evidence>
<evidence type="ECO:0000313" key="3">
    <source>
        <dbReference type="EMBL" id="VDO26784.1"/>
    </source>
</evidence>
<reference evidence="3 4" key="2">
    <citation type="submission" date="2018-11" db="EMBL/GenBank/DDBJ databases">
        <authorList>
            <consortium name="Pathogen Informatics"/>
        </authorList>
    </citation>
    <scope>NUCLEOTIDE SEQUENCE [LARGE SCALE GENOMIC DNA]</scope>
    <source>
        <strain evidence="3 4">MHpl1</strain>
    </source>
</reference>
<evidence type="ECO:0000313" key="5">
    <source>
        <dbReference type="WBParaSite" id="HPLM_0000569901-mRNA-1"/>
    </source>
</evidence>
<dbReference type="Gene3D" id="1.20.5.170">
    <property type="match status" value="1"/>
</dbReference>
<organism evidence="5">
    <name type="scientific">Haemonchus placei</name>
    <name type="common">Barber's pole worm</name>
    <dbReference type="NCBI Taxonomy" id="6290"/>
    <lineage>
        <taxon>Eukaryota</taxon>
        <taxon>Metazoa</taxon>
        <taxon>Ecdysozoa</taxon>
        <taxon>Nematoda</taxon>
        <taxon>Chromadorea</taxon>
        <taxon>Rhabditida</taxon>
        <taxon>Rhabditina</taxon>
        <taxon>Rhabditomorpha</taxon>
        <taxon>Strongyloidea</taxon>
        <taxon>Trichostrongylidae</taxon>
        <taxon>Haemonchus</taxon>
    </lineage>
</organism>
<dbReference type="CDD" id="cd14686">
    <property type="entry name" value="bZIP"/>
    <property type="match status" value="1"/>
</dbReference>
<evidence type="ECO:0000313" key="4">
    <source>
        <dbReference type="Proteomes" id="UP000268014"/>
    </source>
</evidence>
<protein>
    <submittedName>
        <fullName evidence="5">BZIP domain-containing protein</fullName>
    </submittedName>
</protein>
<proteinExistence type="predicted"/>
<keyword evidence="1" id="KW-0175">Coiled coil</keyword>
<feature type="region of interest" description="Disordered" evidence="2">
    <location>
        <begin position="109"/>
        <end position="139"/>
    </location>
</feature>
<dbReference type="AlphaFoldDB" id="A0A0N4W6K7"/>
<sequence>MLTDFFRSEPEVQASFNVSNCVPFKFSNDPEAVVFYSTRYEDDLLMKYLGESGPGESVDESSAEFTNYGSFIDELPSYCYIDPTRSPDCLRERTSYSDEVMMSTDSAVSFDSDVKPVERPASPPKPSISKPTRRGRPMKVTSTSKMANYARNYREQKKNQLAACEAQVRELTEENKFLRAENKRLTEGYARLKEQVDALRKMVENNSYFSRDPLQTPSFSGPAYDKNSINDLFDINELMMFSQ</sequence>
<accession>A0A0N4W6K7</accession>
<dbReference type="OMA" id="LFMEYNL"/>
<feature type="coiled-coil region" evidence="1">
    <location>
        <begin position="154"/>
        <end position="202"/>
    </location>
</feature>
<dbReference type="EMBL" id="UZAF01016376">
    <property type="protein sequence ID" value="VDO26784.1"/>
    <property type="molecule type" value="Genomic_DNA"/>
</dbReference>
<dbReference type="OrthoDB" id="5877701at2759"/>